<accession>A0AAD9IHM8</accession>
<proteinExistence type="predicted"/>
<protein>
    <recommendedName>
        <fullName evidence="1">Helicase C-terminal domain-containing protein</fullName>
    </recommendedName>
</protein>
<evidence type="ECO:0000313" key="3">
    <source>
        <dbReference type="Proteomes" id="UP001255856"/>
    </source>
</evidence>
<comment type="caution">
    <text evidence="2">The sequence shown here is derived from an EMBL/GenBank/DDBJ whole genome shotgun (WGS) entry which is preliminary data.</text>
</comment>
<sequence length="176" mass="18927">MSRKVERLASDALTSPIRITVGETGTANEDISQRIEIVQSDAEKRAWLARHLATLVDVGEVLVFAGTRAKVEELASELSGQGFRAGAIHGDLDPVSRATVLEAFRSGQVHVLVATDVAARGLDIKQLQTVVNYDAGKSIDSYIHRIGRTGRAGDKEGVAYTLLLASETYMADALHN</sequence>
<gene>
    <name evidence="2" type="ORF">QBZ16_004590</name>
</gene>
<dbReference type="InterPro" id="IPR027417">
    <property type="entry name" value="P-loop_NTPase"/>
</dbReference>
<reference evidence="2" key="1">
    <citation type="submission" date="2021-01" db="EMBL/GenBank/DDBJ databases">
        <authorList>
            <person name="Eckstrom K.M.E."/>
        </authorList>
    </citation>
    <scope>NUCLEOTIDE SEQUENCE</scope>
    <source>
        <strain evidence="2">UVCC 0001</strain>
    </source>
</reference>
<dbReference type="Gene3D" id="3.40.50.300">
    <property type="entry name" value="P-loop containing nucleotide triphosphate hydrolases"/>
    <property type="match status" value="1"/>
</dbReference>
<dbReference type="SUPFAM" id="SSF52540">
    <property type="entry name" value="P-loop containing nucleoside triphosphate hydrolases"/>
    <property type="match status" value="1"/>
</dbReference>
<name>A0AAD9IHM8_PROWI</name>
<dbReference type="Proteomes" id="UP001255856">
    <property type="component" value="Unassembled WGS sequence"/>
</dbReference>
<dbReference type="PANTHER" id="PTHR47958">
    <property type="entry name" value="ATP-DEPENDENT RNA HELICASE DBP3"/>
    <property type="match status" value="1"/>
</dbReference>
<evidence type="ECO:0000259" key="1">
    <source>
        <dbReference type="PROSITE" id="PS51194"/>
    </source>
</evidence>
<dbReference type="Pfam" id="PF00271">
    <property type="entry name" value="Helicase_C"/>
    <property type="match status" value="1"/>
</dbReference>
<keyword evidence="3" id="KW-1185">Reference proteome</keyword>
<feature type="domain" description="Helicase C-terminal" evidence="1">
    <location>
        <begin position="30"/>
        <end position="176"/>
    </location>
</feature>
<dbReference type="SMART" id="SM00490">
    <property type="entry name" value="HELICc"/>
    <property type="match status" value="1"/>
</dbReference>
<dbReference type="InterPro" id="IPR001650">
    <property type="entry name" value="Helicase_C-like"/>
</dbReference>
<evidence type="ECO:0000313" key="2">
    <source>
        <dbReference type="EMBL" id="KAK2077743.1"/>
    </source>
</evidence>
<organism evidence="2 3">
    <name type="scientific">Prototheca wickerhamii</name>
    <dbReference type="NCBI Taxonomy" id="3111"/>
    <lineage>
        <taxon>Eukaryota</taxon>
        <taxon>Viridiplantae</taxon>
        <taxon>Chlorophyta</taxon>
        <taxon>core chlorophytes</taxon>
        <taxon>Trebouxiophyceae</taxon>
        <taxon>Chlorellales</taxon>
        <taxon>Chlorellaceae</taxon>
        <taxon>Prototheca</taxon>
    </lineage>
</organism>
<dbReference type="CDD" id="cd18787">
    <property type="entry name" value="SF2_C_DEAD"/>
    <property type="match status" value="1"/>
</dbReference>
<dbReference type="EMBL" id="JASFZW010000006">
    <property type="protein sequence ID" value="KAK2077743.1"/>
    <property type="molecule type" value="Genomic_DNA"/>
</dbReference>
<dbReference type="AlphaFoldDB" id="A0AAD9IHM8"/>
<dbReference type="PROSITE" id="PS51194">
    <property type="entry name" value="HELICASE_CTER"/>
    <property type="match status" value="1"/>
</dbReference>